<dbReference type="SUPFAM" id="SSF47413">
    <property type="entry name" value="lambda repressor-like DNA-binding domains"/>
    <property type="match status" value="1"/>
</dbReference>
<dbReference type="Proteomes" id="UP001295462">
    <property type="component" value="Unassembled WGS sequence"/>
</dbReference>
<name>A0AAU9QYB1_9VIBR</name>
<comment type="caution">
    <text evidence="2">The sequence shown here is derived from an EMBL/GenBank/DDBJ whole genome shotgun (WGS) entry which is preliminary data.</text>
</comment>
<evidence type="ECO:0000313" key="3">
    <source>
        <dbReference type="Proteomes" id="UP001295462"/>
    </source>
</evidence>
<organism evidence="2 3">
    <name type="scientific">Vibrio jasicida</name>
    <dbReference type="NCBI Taxonomy" id="766224"/>
    <lineage>
        <taxon>Bacteria</taxon>
        <taxon>Pseudomonadati</taxon>
        <taxon>Pseudomonadota</taxon>
        <taxon>Gammaproteobacteria</taxon>
        <taxon>Vibrionales</taxon>
        <taxon>Vibrionaceae</taxon>
        <taxon>Vibrio</taxon>
    </lineage>
</organism>
<accession>A0AAU9QYB1</accession>
<gene>
    <name evidence="2" type="ORF">THF1A12_810006</name>
</gene>
<sequence>MLFKKQTLTTLGSRVKMAIHARGKTPADIERETGVAKSYISRVINNKISNPKKFIKTISAHLLISERWLIEGTGSIDIDPDSTIKIYDVVEQEYDGALVVHERYENVMEGLQAWKGFDCSPYTKDSIIITTKKFDNVNGDYLIKKADKFYIALRVNDEYFARWFYRHDVKEVNNIREYKIIGMIVLNIISNNYKSIEFI</sequence>
<evidence type="ECO:0000259" key="1">
    <source>
        <dbReference type="PROSITE" id="PS50943"/>
    </source>
</evidence>
<dbReference type="RefSeq" id="WP_258106085.1">
    <property type="nucleotide sequence ID" value="NZ_CAKMTZ010000157.1"/>
</dbReference>
<dbReference type="EMBL" id="CAKMUD010000140">
    <property type="protein sequence ID" value="CAH1603841.1"/>
    <property type="molecule type" value="Genomic_DNA"/>
</dbReference>
<evidence type="ECO:0000313" key="2">
    <source>
        <dbReference type="EMBL" id="CAH1603841.1"/>
    </source>
</evidence>
<dbReference type="GO" id="GO:0003677">
    <property type="term" value="F:DNA binding"/>
    <property type="evidence" value="ECO:0007669"/>
    <property type="project" value="InterPro"/>
</dbReference>
<reference evidence="2" key="1">
    <citation type="submission" date="2022-01" db="EMBL/GenBank/DDBJ databases">
        <authorList>
            <person name="Lagorce A."/>
        </authorList>
    </citation>
    <scope>NUCLEOTIDE SEQUENCE</scope>
    <source>
        <strain evidence="2">Th15_F1_A12</strain>
    </source>
</reference>
<dbReference type="Gene3D" id="1.10.260.40">
    <property type="entry name" value="lambda repressor-like DNA-binding domains"/>
    <property type="match status" value="1"/>
</dbReference>
<proteinExistence type="predicted"/>
<dbReference type="InterPro" id="IPR001387">
    <property type="entry name" value="Cro/C1-type_HTH"/>
</dbReference>
<protein>
    <submittedName>
        <fullName evidence="2">Transcriptional regulator</fullName>
    </submittedName>
</protein>
<dbReference type="InterPro" id="IPR010982">
    <property type="entry name" value="Lambda_DNA-bd_dom_sf"/>
</dbReference>
<dbReference type="PROSITE" id="PS50943">
    <property type="entry name" value="HTH_CROC1"/>
    <property type="match status" value="1"/>
</dbReference>
<dbReference type="AlphaFoldDB" id="A0AAU9QYB1"/>
<feature type="domain" description="HTH cro/C1-type" evidence="1">
    <location>
        <begin position="15"/>
        <end position="69"/>
    </location>
</feature>
<dbReference type="CDD" id="cd00093">
    <property type="entry name" value="HTH_XRE"/>
    <property type="match status" value="1"/>
</dbReference>